<gene>
    <name evidence="4" type="ORF">KO481_10675</name>
</gene>
<dbReference type="Proteomes" id="UP000733379">
    <property type="component" value="Unassembled WGS sequence"/>
</dbReference>
<evidence type="ECO:0000256" key="1">
    <source>
        <dbReference type="SAM" id="MobiDB-lite"/>
    </source>
</evidence>
<dbReference type="PANTHER" id="PTHR37826">
    <property type="entry name" value="FLOTILLIN BAND_7_5 DOMAIN PROTEIN"/>
    <property type="match status" value="1"/>
</dbReference>
<dbReference type="Gene3D" id="3.30.479.30">
    <property type="entry name" value="Band 7 domain"/>
    <property type="match status" value="1"/>
</dbReference>
<organism evidence="4 5">
    <name type="scientific">Nocardia albiluteola</name>
    <dbReference type="NCBI Taxonomy" id="2842303"/>
    <lineage>
        <taxon>Bacteria</taxon>
        <taxon>Bacillati</taxon>
        <taxon>Actinomycetota</taxon>
        <taxon>Actinomycetes</taxon>
        <taxon>Mycobacteriales</taxon>
        <taxon>Nocardiaceae</taxon>
        <taxon>Nocardia</taxon>
    </lineage>
</organism>
<evidence type="ECO:0000259" key="3">
    <source>
        <dbReference type="Pfam" id="PF14237"/>
    </source>
</evidence>
<evidence type="ECO:0000259" key="2">
    <source>
        <dbReference type="Pfam" id="PF13421"/>
    </source>
</evidence>
<dbReference type="Pfam" id="PF14237">
    <property type="entry name" value="GYF_2"/>
    <property type="match status" value="1"/>
</dbReference>
<dbReference type="SUPFAM" id="SSF117892">
    <property type="entry name" value="Band 7/SPFH domain"/>
    <property type="match status" value="1"/>
</dbReference>
<accession>A0ABS6AVC2</accession>
<dbReference type="InterPro" id="IPR036013">
    <property type="entry name" value="Band_7/SPFH_dom_sf"/>
</dbReference>
<sequence>MGLMDKIRNEFIDIIEWLDETNTTLAWRFPRYDNEIKNGAQLIVREGQHALFVYRGQLADQYRPGHYQLVSENMPIMSTLQGWKYGFNSPFRSEVYYINTRPVTDLRWGTPQPVTVRDPDFKMVQVRANGTTIVRVIDPAAFLRQVIGTESVVDMEQITEMIRRNIALAFSDMVLASGLGAIDLQGRQVQLSDQLREFVAQRVQSFGIGIDAITMSISLPEEIQQAMTRGVARGVEAGGFLSNVGDLNRYTQAQAADAMLAAAQNEGGGNAMGAAMQAGMGVVIGGQMAGNMQGGLAPQYPQQGYPQQQPGYPPQGGYPQQPGYPPQQPGYGQTPPPPPPLPSQQQFHVELNGQAAGPYPLDQLRQFVTSGQLTPQTNVWSTGMSAWAAAETVPALAGLFNSPPPLPGTPPPPPSAQ</sequence>
<dbReference type="CDD" id="cd03408">
    <property type="entry name" value="SPFH_like_u1"/>
    <property type="match status" value="1"/>
</dbReference>
<dbReference type="Pfam" id="PF13421">
    <property type="entry name" value="Band_7_1"/>
    <property type="match status" value="1"/>
</dbReference>
<dbReference type="PANTHER" id="PTHR37826:SF2">
    <property type="entry name" value="ZINC-RIBBON DOMAIN-CONTAINING PROTEIN"/>
    <property type="match status" value="1"/>
</dbReference>
<evidence type="ECO:0000313" key="4">
    <source>
        <dbReference type="EMBL" id="MBU3061986.1"/>
    </source>
</evidence>
<proteinExistence type="predicted"/>
<dbReference type="InterPro" id="IPR025640">
    <property type="entry name" value="GYF_2"/>
</dbReference>
<feature type="domain" description="GYF" evidence="3">
    <location>
        <begin position="348"/>
        <end position="396"/>
    </location>
</feature>
<dbReference type="RefSeq" id="WP_215916896.1">
    <property type="nucleotide sequence ID" value="NZ_JAHKNI010000003.1"/>
</dbReference>
<evidence type="ECO:0000313" key="5">
    <source>
        <dbReference type="Proteomes" id="UP000733379"/>
    </source>
</evidence>
<dbReference type="EMBL" id="JAHKNI010000003">
    <property type="protein sequence ID" value="MBU3061986.1"/>
    <property type="molecule type" value="Genomic_DNA"/>
</dbReference>
<name>A0ABS6AVC2_9NOCA</name>
<protein>
    <submittedName>
        <fullName evidence="4">SPFH domain-containing protein</fullName>
    </submittedName>
</protein>
<comment type="caution">
    <text evidence="4">The sequence shown here is derived from an EMBL/GenBank/DDBJ whole genome shotgun (WGS) entry which is preliminary data.</text>
</comment>
<keyword evidence="5" id="KW-1185">Reference proteome</keyword>
<reference evidence="4 5" key="1">
    <citation type="submission" date="2021-06" db="EMBL/GenBank/DDBJ databases">
        <title>Actinomycetes sequencing.</title>
        <authorList>
            <person name="Shan Q."/>
        </authorList>
    </citation>
    <scope>NUCLEOTIDE SEQUENCE [LARGE SCALE GENOMIC DNA]</scope>
    <source>
        <strain evidence="4 5">NEAU-G5</strain>
    </source>
</reference>
<feature type="domain" description="SPFH" evidence="2">
    <location>
        <begin position="26"/>
        <end position="234"/>
    </location>
</feature>
<dbReference type="InterPro" id="IPR033880">
    <property type="entry name" value="SPFH_YdjI"/>
</dbReference>
<feature type="compositionally biased region" description="Pro residues" evidence="1">
    <location>
        <begin position="322"/>
        <end position="342"/>
    </location>
</feature>
<feature type="compositionally biased region" description="Low complexity" evidence="1">
    <location>
        <begin position="295"/>
        <end position="321"/>
    </location>
</feature>
<feature type="region of interest" description="Disordered" evidence="1">
    <location>
        <begin position="295"/>
        <end position="345"/>
    </location>
</feature>